<keyword evidence="3" id="KW-1185">Reference proteome</keyword>
<gene>
    <name evidence="2" type="ORF">Q9L58_007787</name>
</gene>
<evidence type="ECO:0000313" key="2">
    <source>
        <dbReference type="EMBL" id="KAL0633351.1"/>
    </source>
</evidence>
<evidence type="ECO:0000313" key="3">
    <source>
        <dbReference type="Proteomes" id="UP001447188"/>
    </source>
</evidence>
<comment type="caution">
    <text evidence="2">The sequence shown here is derived from an EMBL/GenBank/DDBJ whole genome shotgun (WGS) entry which is preliminary data.</text>
</comment>
<sequence length="114" mass="13015">MGVCFSVCEPRSRPSTSAEPYFFTSNPWDRKLPERESPDALPRYYRDKVAREAINRRKKARLKRQAAALKAEGKNPREEQVNVQPGGADMGLPKLTHPVQFTEFELDDRPEGVV</sequence>
<evidence type="ECO:0000256" key="1">
    <source>
        <dbReference type="SAM" id="MobiDB-lite"/>
    </source>
</evidence>
<name>A0ABR3GBK6_9PEZI</name>
<dbReference type="Proteomes" id="UP001447188">
    <property type="component" value="Unassembled WGS sequence"/>
</dbReference>
<proteinExistence type="predicted"/>
<protein>
    <submittedName>
        <fullName evidence="2">Uncharacterized protein</fullName>
    </submittedName>
</protein>
<accession>A0ABR3GBK6</accession>
<feature type="region of interest" description="Disordered" evidence="1">
    <location>
        <begin position="68"/>
        <end position="94"/>
    </location>
</feature>
<organism evidence="2 3">
    <name type="scientific">Discina gigas</name>
    <dbReference type="NCBI Taxonomy" id="1032678"/>
    <lineage>
        <taxon>Eukaryota</taxon>
        <taxon>Fungi</taxon>
        <taxon>Dikarya</taxon>
        <taxon>Ascomycota</taxon>
        <taxon>Pezizomycotina</taxon>
        <taxon>Pezizomycetes</taxon>
        <taxon>Pezizales</taxon>
        <taxon>Discinaceae</taxon>
        <taxon>Discina</taxon>
    </lineage>
</organism>
<feature type="compositionally biased region" description="Basic and acidic residues" evidence="1">
    <location>
        <begin position="71"/>
        <end position="80"/>
    </location>
</feature>
<dbReference type="EMBL" id="JBBBZM010000129">
    <property type="protein sequence ID" value="KAL0633351.1"/>
    <property type="molecule type" value="Genomic_DNA"/>
</dbReference>
<reference evidence="2 3" key="1">
    <citation type="submission" date="2024-02" db="EMBL/GenBank/DDBJ databases">
        <title>Discinaceae phylogenomics.</title>
        <authorList>
            <person name="Dirks A.C."/>
            <person name="James T.Y."/>
        </authorList>
    </citation>
    <scope>NUCLEOTIDE SEQUENCE [LARGE SCALE GENOMIC DNA]</scope>
    <source>
        <strain evidence="2 3">ACD0624</strain>
    </source>
</reference>